<dbReference type="Proteomes" id="UP000294802">
    <property type="component" value="Unassembled WGS sequence"/>
</dbReference>
<name>A0A4R6BUZ5_9STAP</name>
<keyword evidence="1" id="KW-0812">Transmembrane</keyword>
<feature type="transmembrane region" description="Helical" evidence="1">
    <location>
        <begin position="76"/>
        <end position="96"/>
    </location>
</feature>
<keyword evidence="1" id="KW-1133">Transmembrane helix</keyword>
<keyword evidence="1" id="KW-0472">Membrane</keyword>
<evidence type="ECO:0000313" key="2">
    <source>
        <dbReference type="EMBL" id="TDM12041.1"/>
    </source>
</evidence>
<gene>
    <name evidence="2" type="ORF">ERX29_05050</name>
</gene>
<protein>
    <submittedName>
        <fullName evidence="2">YitT family protein</fullName>
    </submittedName>
</protein>
<sequence>MGQYRIRWVFFVAGLTIIGLGIALMLRGKRFGLGSWDVLHYGLWKHFGLTIGLWSIIMGIVVVLITVLFTKEAPRLGVYVNMLTIGTFIDIFNHLLPDVHGFTAQLLTYTLGVIIMTFGVALYITPQLGAGPRDTFMLLLIERTKLDLKTARTIMEVVVLIVGWLLGGPVSIGTIIVTFTLGPFIQLWMPYTRRLLERWVIAEQTF</sequence>
<organism evidence="2 3">
    <name type="scientific">Macrococcus lamae</name>
    <dbReference type="NCBI Taxonomy" id="198484"/>
    <lineage>
        <taxon>Bacteria</taxon>
        <taxon>Bacillati</taxon>
        <taxon>Bacillota</taxon>
        <taxon>Bacilli</taxon>
        <taxon>Bacillales</taxon>
        <taxon>Staphylococcaceae</taxon>
        <taxon>Macrococcus</taxon>
    </lineage>
</organism>
<dbReference type="OrthoDB" id="154912at2"/>
<dbReference type="Pfam" id="PF19700">
    <property type="entry name" value="DUF6198"/>
    <property type="match status" value="1"/>
</dbReference>
<comment type="caution">
    <text evidence="2">The sequence shown here is derived from an EMBL/GenBank/DDBJ whole genome shotgun (WGS) entry which is preliminary data.</text>
</comment>
<feature type="transmembrane region" description="Helical" evidence="1">
    <location>
        <begin position="46"/>
        <end position="69"/>
    </location>
</feature>
<evidence type="ECO:0000313" key="3">
    <source>
        <dbReference type="Proteomes" id="UP000294802"/>
    </source>
</evidence>
<reference evidence="2 3" key="1">
    <citation type="submission" date="2019-01" db="EMBL/GenBank/DDBJ databases">
        <title>Draft genome sequences of the type strains of six Macrococcus species.</title>
        <authorList>
            <person name="Mazhar S."/>
            <person name="Altermann E."/>
            <person name="Hill C."/>
            <person name="Mcauliffe O."/>
        </authorList>
    </citation>
    <scope>NUCLEOTIDE SEQUENCE [LARGE SCALE GENOMIC DNA]</scope>
    <source>
        <strain evidence="2 3">CCM4815</strain>
    </source>
</reference>
<feature type="transmembrane region" description="Helical" evidence="1">
    <location>
        <begin position="102"/>
        <end position="125"/>
    </location>
</feature>
<keyword evidence="3" id="KW-1185">Reference proteome</keyword>
<evidence type="ECO:0000256" key="1">
    <source>
        <dbReference type="SAM" id="Phobius"/>
    </source>
</evidence>
<dbReference type="AlphaFoldDB" id="A0A4R6BUZ5"/>
<dbReference type="EMBL" id="SCWB01000007">
    <property type="protein sequence ID" value="TDM12041.1"/>
    <property type="molecule type" value="Genomic_DNA"/>
</dbReference>
<dbReference type="InterPro" id="IPR038750">
    <property type="entry name" value="YczE/YyaS-like"/>
</dbReference>
<feature type="transmembrane region" description="Helical" evidence="1">
    <location>
        <begin position="7"/>
        <end position="26"/>
    </location>
</feature>
<accession>A0A4R6BUZ5</accession>
<dbReference type="PANTHER" id="PTHR40078:SF1">
    <property type="entry name" value="INTEGRAL MEMBRANE PROTEIN"/>
    <property type="match status" value="1"/>
</dbReference>
<dbReference type="PANTHER" id="PTHR40078">
    <property type="entry name" value="INTEGRAL MEMBRANE PROTEIN-RELATED"/>
    <property type="match status" value="1"/>
</dbReference>
<proteinExistence type="predicted"/>